<feature type="coiled-coil region" evidence="1">
    <location>
        <begin position="187"/>
        <end position="214"/>
    </location>
</feature>
<comment type="caution">
    <text evidence="3">The sequence shown here is derived from an EMBL/GenBank/DDBJ whole genome shotgun (WGS) entry which is preliminary data.</text>
</comment>
<dbReference type="Proteomes" id="UP000521872">
    <property type="component" value="Unassembled WGS sequence"/>
</dbReference>
<protein>
    <submittedName>
        <fullName evidence="3">Uncharacterized protein</fullName>
    </submittedName>
</protein>
<organism evidence="3 4">
    <name type="scientific">Agrocybe pediades</name>
    <dbReference type="NCBI Taxonomy" id="84607"/>
    <lineage>
        <taxon>Eukaryota</taxon>
        <taxon>Fungi</taxon>
        <taxon>Dikarya</taxon>
        <taxon>Basidiomycota</taxon>
        <taxon>Agaricomycotina</taxon>
        <taxon>Agaricomycetes</taxon>
        <taxon>Agaricomycetidae</taxon>
        <taxon>Agaricales</taxon>
        <taxon>Agaricineae</taxon>
        <taxon>Strophariaceae</taxon>
        <taxon>Agrocybe</taxon>
    </lineage>
</organism>
<gene>
    <name evidence="3" type="ORF">D9613_006636</name>
</gene>
<evidence type="ECO:0000313" key="4">
    <source>
        <dbReference type="Proteomes" id="UP000521872"/>
    </source>
</evidence>
<keyword evidence="4" id="KW-1185">Reference proteome</keyword>
<dbReference type="EMBL" id="JAACJL010000058">
    <property type="protein sequence ID" value="KAF4610856.1"/>
    <property type="molecule type" value="Genomic_DNA"/>
</dbReference>
<dbReference type="AlphaFoldDB" id="A0A8H4VHS5"/>
<sequence length="216" mass="24203">MSQANFSKLGEDSASAESNAGTQNMIYDYMRVWKAEAVTTIKGDQEFGLHFDAAETYLIEQVHHFEKQHGLKTRMNRDILFADNITKDNFSTQDLLFCDSPHASSHGRRGLEALITFDKEQDNLAVLPAVSARQGGGAVRAAEEEAEGEKKMGNNKKDKGPAKDTEEGNKLREMELFIELMMETGPMTELQRKLEDMAANHEQLQTAFDKSQAELN</sequence>
<name>A0A8H4VHS5_9AGAR</name>
<feature type="compositionally biased region" description="Basic and acidic residues" evidence="2">
    <location>
        <begin position="148"/>
        <end position="171"/>
    </location>
</feature>
<evidence type="ECO:0000256" key="1">
    <source>
        <dbReference type="SAM" id="Coils"/>
    </source>
</evidence>
<feature type="region of interest" description="Disordered" evidence="2">
    <location>
        <begin position="136"/>
        <end position="171"/>
    </location>
</feature>
<evidence type="ECO:0000256" key="2">
    <source>
        <dbReference type="SAM" id="MobiDB-lite"/>
    </source>
</evidence>
<reference evidence="3 4" key="1">
    <citation type="submission" date="2019-12" db="EMBL/GenBank/DDBJ databases">
        <authorList>
            <person name="Floudas D."/>
            <person name="Bentzer J."/>
            <person name="Ahren D."/>
            <person name="Johansson T."/>
            <person name="Persson P."/>
            <person name="Tunlid A."/>
        </authorList>
    </citation>
    <scope>NUCLEOTIDE SEQUENCE [LARGE SCALE GENOMIC DNA]</scope>
    <source>
        <strain evidence="3 4">CBS 102.39</strain>
    </source>
</reference>
<accession>A0A8H4VHS5</accession>
<evidence type="ECO:0000313" key="3">
    <source>
        <dbReference type="EMBL" id="KAF4610856.1"/>
    </source>
</evidence>
<keyword evidence="1" id="KW-0175">Coiled coil</keyword>
<proteinExistence type="predicted"/>